<comment type="caution">
    <text evidence="3">The sequence shown here is derived from an EMBL/GenBank/DDBJ whole genome shotgun (WGS) entry which is preliminary data.</text>
</comment>
<accession>A0A178ML81</accession>
<dbReference type="EMBL" id="LWQU01000149">
    <property type="protein sequence ID" value="OAN49426.1"/>
    <property type="molecule type" value="Genomic_DNA"/>
</dbReference>
<sequence length="205" mass="22221">MIRPVGLILAGLLLAWPAAAADRAAKTETQNTRTGTHPDLTRVVLDVSEISKFFTNVTDDGRRVMVGIPSVDWEANRHRLKPHGLVARYDFVKRGMKKGLLVIYTNAPARVEYKFALPPDQADGKGNRLVIDLAPRDLPGKAKLPPRVEPKAVAKAAPAKAAAIKPEPKIEPQPEPKPEVKPIAKPEPGTAPAPTPVFPVPIKSR</sequence>
<evidence type="ECO:0000313" key="4">
    <source>
        <dbReference type="Proteomes" id="UP000078543"/>
    </source>
</evidence>
<feature type="region of interest" description="Disordered" evidence="1">
    <location>
        <begin position="141"/>
        <end position="205"/>
    </location>
</feature>
<name>A0A178ML81_9PROT</name>
<proteinExistence type="predicted"/>
<feature type="compositionally biased region" description="Basic and acidic residues" evidence="1">
    <location>
        <begin position="166"/>
        <end position="184"/>
    </location>
</feature>
<evidence type="ECO:0000313" key="3">
    <source>
        <dbReference type="EMBL" id="OAN49426.1"/>
    </source>
</evidence>
<evidence type="ECO:0008006" key="5">
    <source>
        <dbReference type="Google" id="ProtNLM"/>
    </source>
</evidence>
<evidence type="ECO:0000256" key="2">
    <source>
        <dbReference type="SAM" id="SignalP"/>
    </source>
</evidence>
<feature type="chain" id="PRO_5008092036" description="N-acetylmuramoyl-L-alanine amidase" evidence="2">
    <location>
        <begin position="21"/>
        <end position="205"/>
    </location>
</feature>
<dbReference type="Gene3D" id="2.60.40.3500">
    <property type="match status" value="1"/>
</dbReference>
<dbReference type="AlphaFoldDB" id="A0A178ML81"/>
<gene>
    <name evidence="3" type="ORF">A6A05_13845</name>
</gene>
<keyword evidence="4" id="KW-1185">Reference proteome</keyword>
<feature type="compositionally biased region" description="Low complexity" evidence="1">
    <location>
        <begin position="153"/>
        <end position="165"/>
    </location>
</feature>
<protein>
    <recommendedName>
        <fullName evidence="5">N-acetylmuramoyl-L-alanine amidase</fullName>
    </recommendedName>
</protein>
<organism evidence="3 4">
    <name type="scientific">Magnetospirillum moscoviense</name>
    <dbReference type="NCBI Taxonomy" id="1437059"/>
    <lineage>
        <taxon>Bacteria</taxon>
        <taxon>Pseudomonadati</taxon>
        <taxon>Pseudomonadota</taxon>
        <taxon>Alphaproteobacteria</taxon>
        <taxon>Rhodospirillales</taxon>
        <taxon>Rhodospirillaceae</taxon>
        <taxon>Magnetospirillum</taxon>
    </lineage>
</organism>
<keyword evidence="2" id="KW-0732">Signal</keyword>
<feature type="signal peptide" evidence="2">
    <location>
        <begin position="1"/>
        <end position="20"/>
    </location>
</feature>
<reference evidence="3 4" key="1">
    <citation type="submission" date="2016-04" db="EMBL/GenBank/DDBJ databases">
        <title>Draft genome sequence of freshwater magnetotactic bacteria Magnetospirillum marisnigri SP-1 and Magnetospirillum moscoviense BB-1.</title>
        <authorList>
            <person name="Koziaeva V."/>
            <person name="Dziuba M.V."/>
            <person name="Ivanov T.M."/>
            <person name="Kuznetsov B."/>
            <person name="Grouzdev D.S."/>
        </authorList>
    </citation>
    <scope>NUCLEOTIDE SEQUENCE [LARGE SCALE GENOMIC DNA]</scope>
    <source>
        <strain evidence="3 4">BB-1</strain>
    </source>
</reference>
<feature type="compositionally biased region" description="Basic and acidic residues" evidence="1">
    <location>
        <begin position="141"/>
        <end position="152"/>
    </location>
</feature>
<dbReference type="RefSeq" id="WP_068501652.1">
    <property type="nucleotide sequence ID" value="NZ_LWQU01000149.1"/>
</dbReference>
<feature type="compositionally biased region" description="Pro residues" evidence="1">
    <location>
        <begin position="189"/>
        <end position="199"/>
    </location>
</feature>
<dbReference type="STRING" id="1437059.A6A05_13845"/>
<dbReference type="Proteomes" id="UP000078543">
    <property type="component" value="Unassembled WGS sequence"/>
</dbReference>
<evidence type="ECO:0000256" key="1">
    <source>
        <dbReference type="SAM" id="MobiDB-lite"/>
    </source>
</evidence>